<evidence type="ECO:0000256" key="2">
    <source>
        <dbReference type="ARBA" id="ARBA00022723"/>
    </source>
</evidence>
<dbReference type="Pfam" id="PF02207">
    <property type="entry name" value="zf-UBR"/>
    <property type="match status" value="1"/>
</dbReference>
<evidence type="ECO:0000256" key="9">
    <source>
        <dbReference type="SAM" id="MobiDB-lite"/>
    </source>
</evidence>
<evidence type="ECO:0000256" key="6">
    <source>
        <dbReference type="PROSITE-ProRule" id="PRU00508"/>
    </source>
</evidence>
<dbReference type="OrthoDB" id="10049527at2759"/>
<organism evidence="11 12">
    <name type="scientific">Ramazzottius varieornatus</name>
    <name type="common">Water bear</name>
    <name type="synonym">Tardigrade</name>
    <dbReference type="NCBI Taxonomy" id="947166"/>
    <lineage>
        <taxon>Eukaryota</taxon>
        <taxon>Metazoa</taxon>
        <taxon>Ecdysozoa</taxon>
        <taxon>Tardigrada</taxon>
        <taxon>Eutardigrada</taxon>
        <taxon>Parachela</taxon>
        <taxon>Hypsibioidea</taxon>
        <taxon>Ramazzottiidae</taxon>
        <taxon>Ramazzottius</taxon>
    </lineage>
</organism>
<evidence type="ECO:0000256" key="3">
    <source>
        <dbReference type="ARBA" id="ARBA00022771"/>
    </source>
</evidence>
<dbReference type="Pfam" id="PF24079">
    <property type="entry name" value="UBR4"/>
    <property type="match status" value="1"/>
</dbReference>
<feature type="domain" description="UBR-type" evidence="10">
    <location>
        <begin position="1692"/>
        <end position="1761"/>
    </location>
</feature>
<evidence type="ECO:0000256" key="8">
    <source>
        <dbReference type="SAM" id="Coils"/>
    </source>
</evidence>
<evidence type="ECO:0000256" key="5">
    <source>
        <dbReference type="ARBA" id="ARBA00022860"/>
    </source>
</evidence>
<dbReference type="Pfam" id="PF19423">
    <property type="entry name" value="E3_UBR4_N"/>
    <property type="match status" value="3"/>
</dbReference>
<dbReference type="CDD" id="cd19680">
    <property type="entry name" value="UBR-box_UBR4"/>
    <property type="match status" value="1"/>
</dbReference>
<evidence type="ECO:0000313" key="11">
    <source>
        <dbReference type="EMBL" id="GAU95724.1"/>
    </source>
</evidence>
<dbReference type="PROSITE" id="PS52043">
    <property type="entry name" value="UBR4_E3"/>
    <property type="match status" value="1"/>
</dbReference>
<gene>
    <name evidence="11" type="primary">RvY_07297-1</name>
    <name evidence="11" type="synonym">RvY_07297.1</name>
    <name evidence="11" type="ORF">RvY_07297</name>
</gene>
<keyword evidence="2" id="KW-0479">Metal-binding</keyword>
<sequence>MVREMNPGGSTMFPQVIRPLELLAAQPYEALAEVEVRALVRSLNHLRNEILNVNTDTTPFWDAFLALSYQAIYAYRQTFTEKSDKSLESGIYDAARLFVDYWVLRLTTVTSDVTFMTVTEKVKLLEAVVNLTSSYGKVEINQLFQQLTQARIPEEILPCEGTNKVAEEEKREAKKLISSHSVQAVPLVNVRNFISPLSQTQQQPLVDVNEGSAKEGSRFLEKYHKKIQRYLSEKRIGDTLLDILKGLPAFISMMESDIGGINYFKAVITRQVDARAVIGKVDFLRIDLDVAQSSSRLPLADCSSPSRLNTLCSFGISCVANACKILTSLNVVEALLPASENAKDSETDSVFEARVPVITKADTLMVIYDQLERSIAVNHSEAARNTRSIAIRYFLSALDGLLVASTSNDTPMPLSMPALFIVRQLLTFLSRTTNDIARSEETVTGHVPLASELTLLDAYTPWYRFVYIMRHHDVFSILLRILALCHTQSFRRLTTCSRTKEESKPSPTKSTKLTRQGSSSSASPPRSSNKKMSLSQDDLILGCLWDELNAEPSEKKVAESKKAGVDAAFSEALLDTQLKLLGFLDRWFFDSENEYAEVCVKEFFQAKHLALMLPMMSSHSFEYVNVAEVEPANVRVAVGTYALNLDGFIHSLVTTRFVSDEIIVSFLKSSGLDLSPARKHEAWPLYISRTFLSFFGRLLLKWQFEQQEDGSAERPSTSTLASSATVTIWSRFCLTIQQRVLKEDATATSPVPTWWKDHMEFEDVNAEHVYLLLLTFHGLALMQKKAVVTQLAATFVSCACRTTHWTERSLLLVSRLLLILEYFMHKLYEPAEALLRQVDNLLFPSVPKQQRTPADTSHIPVYEMAQKVYDFSSLTGSFSRRVFYYAIAPELLHADPLTLDGLACSFLLAPNKLPEYADLYQALSSLFNTLNTAAIDTRSASVEGNLYAVATTNYTALLLWRLLRVLPPSLSHWEALKKDSQEFSLDSIQSITTSLWLTRLHNKSYKTWLKDTFVKLGLTPINADLLLSNCADASGLVRDVQRVKNFMEAFLSKNKRPGLSVPEVAPVQPSLPAIDASPTEDRPSTSGVTEQSLREVSFYGGGEKVENMPSVLLSLSLVCLLCKMQQALDEAAPTVVPRTSDATVTFSGALTNHVTSSVSTIVPILLDVIVEYGQFCTSSILQSVRKRWSENTALSFEVYRRLVFLCGPSSSGNSVLRSVNRVSESIPSWLNEALVEWDMKEAGNYPAFLSWKRTSDTAVSSSQKYSGETAAYDNFVHSLVTAHMSGTSNLKVGNASYHNTSLKYTMNMLVSFLSYLQPFLPAGAAEPGSALAEKFKRALLPVVMGGCFGTQDVETATAVLERVLGGNLFEQAYLKTLACFVYDILKLIRASVDLPERSLNDELGMDPSVMSQRCVETLDVMMDNVAGRAALAQMFNEKGYDLTDILMSITKRHLSPAYHSAVLNFVGHVLNELLKHPDDKTMGRLGQSLSKIEQRSQSILGLWMDRILQSGSWKSSATLAAKDPVAFLNLWVSFVQMADRSTSETLAEILLKALTTTLSTKDKSSSGYPALSDLMPIMEVLASACKTGHEILLTATVSWLKQAIPELANRKWEGELQENGQSDPLLSDVNCLMWYMERILSALRRDEGKRTASPEADDLFGDLASVLDDKNDEEESVHAGDESDDGVDDNNKLCTFTITAKEFMSQHWYHCHTCGLTNGQGMCSVCAQVCHKGHDVTYSKYGSFFCDCGAREDGSCQALRKRSGFGASSSSMLMGKRQGAFSNNSLGSKSQPLIRPEGSGKGSKDLQETNHQLQEQLNDQRDTLTKLLALLDVSGVLMSLTDVLCRGESEKGEGGGLMQMLCNSVAGRSERVVQKLEALHAMVRKEVAVEHDDCILQPLVATQERTFDNIKANLGEISEMSARSVAIQQNYVRRRVMAVFSHGPTKYLAMVVEKSKVSVYQFSHLLKQVCDRHPVQGTSGQSDNHSGSSGSSAPTKLMLPCHGSVTVSFAVSSIVVNPLREGLFVLTGAKDCVAVVMNPETGTNEPISVDVGPIDSSNFIVKAMWMTDSQTELLIATLDFVKIFDLAKSVSKPVYNLLIANGKVRDVTMAYTPDAGPNVLIMSSTGQVFVQELTPVAAADMGPFFVTATLNLANPDLPRMVSREEEGGIAVYYSHALQLLFLSYSQGRLFVAPLKSLAGDNTVVPASAVSFGKGKVDHTQGLSLWNFSETGGYPGQIFAWLHGAAIPLILSVDSTKWAFQVIKNSNHKIKALDTVVSKHSNNQAILASVNEDGTLKFSALNSEMVGGWSMVGLSSAGCKVALQGTPSKLREAAASKADNPDFPVDFFEECTVLSNVEYGGDLIDVYPKSKLKTRLDQNAQYVISERTAGFTVEVQNNDHTHVICGVRIGVGAEGVDKIPTFVRILGRTRSLATPRARYFDFPLTEEESLTVNGKISVYFAPSENGAVTYLDSLTLYGKSRASLGLDENTDADPHSDTRLGTSSLADMLLGRTLKAMEMAVSIWSLDSAHLKSRIMEHIIEIISSAQTILPLTTHNANFLLYALQDFQTSQFHCSKDAAVVRHAVKLLLALLTKVQPEDCDRDTIDSYRFVQIISMLRPIAARRPASLYQHLMDCVDEQQLEVKGGRATVLRKTLRATGEQGRTAQTKATVLLESLCNVFWGIHAAQPHKPAVANVVQLQDLLPVEATVHSLVDIIHAIMSTDTDMIPLGVKLHSMFIGSKDQVVASAAKDAILKTLKPKDSRRYSTHQTPVSTATQKVLPTKPEKPADDAQLDLISSASHGRPELEGQGEESDMEQEDSNEHHADHQEQLANQNMEEMLGELQMVWQMVEPHLGGAQLNQFIENPANLQQILDIPPDADDEAMLDLAMALNMQPESDNGAQNENVSVGVASSIQPQVGEESTGESSSEAENDGEGEGEDEGPSEDEDMEEEAGSNHVADRRHSLNEQAVRVPLSDEGSNGSSLAGDTSLPPGSAMEHRNANTSISSASQTDLTVSAQQADGTLSKLRHAVIEQLQTMVPSLNEGVSAIPAMQILFNLCTDLDPAKYEEDRALLDKVIHTVIGALDMDREDKQSLAQRRPENEVIILYLRFLSVLISKSASRYRKYRPQQPISTSFTNYCAAVLNHTKVLDFCHYLLKLLLERSHSKEVKKEGGREEGEKVKLLKPSSMTSPPDMAPFFLKPFVKSCGHDLFQDYATLLTEMALRLPYQMKKVGDGEHIVPPPNFESTWTNTLCEYMTFGPSYIDRRPPRKLLMALCGSKDKYRQVRDLHALECHIKEVRKLSRASHDKAVAISFSDLDYDQLTVLVENLKACLEIAVQRTINWQRHCQKERSTLIFLMRLATALDEPVAATVLHLLLALFGLKDKTATAVSQSSAPEDGPVVKAVVTVLNQTLEPSLLRKFVRCFLLQANTTAVRLLAHHFLFAYYRNCDPKFQDALIRIMWKLFEELPQYGYKAREFVDLLAYETVKNPYLGESDWRAIIIAVIDKLKDQNAVMNHHPNARIYQQLADITGLDGFFLESDPCLVCNCPDVPTAVMKLSAIKVDAKYTSNSQLYKLSGTFIIDRINLKITELKRSKMVKCITVYYSNVAVDNIVELKNNMAAWKKAKSVWLTLGQAEVKIDFLLPIQATNLMIEYSEFYDNPQLTQETLQCPRCSTMVPAQPGICGNCGENVFQCLKCRSINYEHREPWMCHSCGFCKYGKFDYTVQCRPSSSGNFDPVVNEEQRRRTIATVDGLLTKCDTQYRTLQLHRNTIETMVSALQKNDKSFQVLAKGEVPTAAVGNATIAVSMPASAVNNAANVNPAIQAIAYRYSVECKNVVQSMVQHVQKITTCRKLLRSYDESQHHGTTPSSPQDSPHDKLDKSFQPAQSTKRPSCTARNCYGCASAASQLCVRILRVVAKVKHQHYFNGYSGLVNELIENHLHRGTSEQRNEVKKLIISLMQGSQSSVVEFVTLLQQRIASIQTFCTLNPSIATSVGNEIALLEMDGGEENDRHWEIKLRCVVRLFLNAVHSDVPGILECIALPCLRIIVHSLKGNAKGQRIESMSSLQVPERVSFPRVMRWLKGDARNSFQAWASHCPKKLAPSKNAKEIHQNYLLQKYALRWRQKVHRKTHPPINPNTDVSLNEEGWLKRLIFYPGSQQVRSLAVELLEVLLSSPSRRYYVDQFMGALLGDGQALSAAGEYASEFVEVVKKETEGEESSFVFVACPHILMKVSELIKSEIEQLAVLEMGENTENSVASNAQGYALKYLTSILGNLLTRTDVRAKYRGSLIGPIFNGYLSLRKLVMCRTKQVNEAEEKLLEIMESLTSGTEEETKSFMAICIEALSKSSDHNGRLTDWRTPQFIYERLCTIIFPQEKEKTEFSLVVEKDPQQEDYIQGRMQGNPYALSAFVPRLDGPGTGAPTTGAGGERDVIMRDIKNKICRDSELIGLLHDETAMELLVAGKIISLDLPVKSVYKKIWLRDNAEGSPMRVMYRLRGLMGDATEEFIGTLESRDKNNAIPEEVYKLANVLLQSNGFPVIIGHLRELCTASLPEQAAPLIDVILRLLSFAIQLKSNRQALIVHAGEWQTFSTFITLLKMTVKQRPTLAHQLLTIMEAAFKEATTILSTKSYEDFVLNCGTQQDVADLLECLNSFEAESKTAEQLLHIIPFLCFGNEGKLQVIVEYFQHCLDFEQFDSSAEEGSVCHDTKMLEWLCRLVEQLGQDEVAATFKDAWLQHLDPPLTKKIIAYFMSYAVVITTASPESPEFKRAVNRNSMKFVLRLLTGLARGHEATQVLLSQECVPSIHRLEHVSTPLSVLAENLMEVMKENGAVKERIEQIREQTKAEKKRLAMAMRAKQLGAMGMTSNEKGEILITKAAISGMEELADDKGLRCCICREGYRFKPDKLLGLYTFTYKQTVDPLEHKNPKTPGFITVTHFTSVHNECHNGAIKSNRDEWEKAALHNANTRCNGILPLWGPLVPESAYVQALARYNQHIQDFTGIREVNYTTSVHDIKLSLLTGAEERSFSEVSRGGGRDSNFRLLPYTIHNTLYVINSQRVMAKERTNIQAFLKARPSTFRAQCHQSDSPAFYTVLFLLMHDRKQWLQDRLTILQRLLVMSHEKRAINNGEVQEYSVYKSSFMFFALVDLCYSKLFAKVSPGQESEGDWPETLAMYIRMNDIQLMEACDGMLQIFEEELAPATSAAEVMDILHLLDVVTDPHAFIQSVLTAAFSPASDTM</sequence>
<dbReference type="PANTHER" id="PTHR21725:SF1">
    <property type="entry name" value="E3 UBIQUITIN-PROTEIN LIGASE UBR4"/>
    <property type="match status" value="1"/>
</dbReference>
<keyword evidence="8" id="KW-0175">Coiled coil</keyword>
<dbReference type="InterPro" id="IPR016024">
    <property type="entry name" value="ARM-type_fold"/>
</dbReference>
<proteinExistence type="inferred from homology"/>
<dbReference type="GO" id="GO:0008270">
    <property type="term" value="F:zinc ion binding"/>
    <property type="evidence" value="ECO:0007669"/>
    <property type="project" value="UniProtKB-KW"/>
</dbReference>
<keyword evidence="5" id="KW-0112">Calmodulin-binding</keyword>
<feature type="coiled-coil region" evidence="8">
    <location>
        <begin position="4823"/>
        <end position="4854"/>
    </location>
</feature>
<feature type="region of interest" description="Disordered" evidence="9">
    <location>
        <begin position="1781"/>
        <end position="1808"/>
    </location>
</feature>
<dbReference type="SUPFAM" id="SSF48371">
    <property type="entry name" value="ARM repeat"/>
    <property type="match status" value="2"/>
</dbReference>
<feature type="compositionally biased region" description="Acidic residues" evidence="9">
    <location>
        <begin position="2807"/>
        <end position="2818"/>
    </location>
</feature>
<dbReference type="Pfam" id="PF13764">
    <property type="entry name" value="E3_UbLigase_R4"/>
    <property type="match status" value="1"/>
</dbReference>
<dbReference type="Proteomes" id="UP000186922">
    <property type="component" value="Unassembled WGS sequence"/>
</dbReference>
<dbReference type="InterPro" id="IPR036322">
    <property type="entry name" value="WD40_repeat_dom_sf"/>
</dbReference>
<comment type="similarity">
    <text evidence="1 7">Belongs to the UBR4 family.</text>
</comment>
<dbReference type="InterPro" id="IPR056530">
    <property type="entry name" value="UBR4-like_dom"/>
</dbReference>
<dbReference type="PANTHER" id="PTHR21725">
    <property type="entry name" value="E3 UBIQUITIN-PROTEIN LIGASE UBR4"/>
    <property type="match status" value="1"/>
</dbReference>
<keyword evidence="4" id="KW-0862">Zinc</keyword>
<feature type="compositionally biased region" description="Polar residues" evidence="9">
    <location>
        <begin position="2976"/>
        <end position="2985"/>
    </location>
</feature>
<evidence type="ECO:0000256" key="4">
    <source>
        <dbReference type="ARBA" id="ARBA00022833"/>
    </source>
</evidence>
<feature type="compositionally biased region" description="Polar residues" evidence="9">
    <location>
        <begin position="1781"/>
        <end position="1791"/>
    </location>
</feature>
<protein>
    <recommendedName>
        <fullName evidence="10">UBR-type domain-containing protein</fullName>
    </recommendedName>
</protein>
<name>A0A1D1V1M0_RAMVA</name>
<feature type="region of interest" description="Disordered" evidence="9">
    <location>
        <begin position="2758"/>
        <end position="2827"/>
    </location>
</feature>
<dbReference type="EMBL" id="BDGG01000003">
    <property type="protein sequence ID" value="GAU95724.1"/>
    <property type="molecule type" value="Genomic_DNA"/>
</dbReference>
<feature type="region of interest" description="Disordered" evidence="9">
    <location>
        <begin position="1070"/>
        <end position="1090"/>
    </location>
</feature>
<keyword evidence="12" id="KW-1185">Reference proteome</keyword>
<feature type="zinc finger region" description="UBR-type" evidence="6">
    <location>
        <begin position="1692"/>
        <end position="1761"/>
    </location>
</feature>
<dbReference type="InterPro" id="IPR003126">
    <property type="entry name" value="Znf_UBR"/>
</dbReference>
<dbReference type="SMART" id="SM00396">
    <property type="entry name" value="ZnF_UBR1"/>
    <property type="match status" value="1"/>
</dbReference>
<feature type="region of interest" description="UBR4 E3 catalytic module" evidence="7">
    <location>
        <begin position="4775"/>
        <end position="5231"/>
    </location>
</feature>
<feature type="region of interest" description="Disordered" evidence="9">
    <location>
        <begin position="2914"/>
        <end position="2998"/>
    </location>
</feature>
<dbReference type="InterPro" id="IPR025704">
    <property type="entry name" value="E3_Ub_ligase_UBR4_C"/>
</dbReference>
<feature type="region of interest" description="Disordered" evidence="9">
    <location>
        <begin position="496"/>
        <end position="532"/>
    </location>
</feature>
<dbReference type="InterPro" id="IPR045841">
    <property type="entry name" value="E3_UBR4_N"/>
</dbReference>
<feature type="compositionally biased region" description="Low complexity" evidence="9">
    <location>
        <begin position="518"/>
        <end position="527"/>
    </location>
</feature>
<feature type="region of interest" description="Disordered" evidence="9">
    <location>
        <begin position="3860"/>
        <end position="3896"/>
    </location>
</feature>
<evidence type="ECO:0000256" key="7">
    <source>
        <dbReference type="PROSITE-ProRule" id="PRU01388"/>
    </source>
</evidence>
<evidence type="ECO:0000256" key="1">
    <source>
        <dbReference type="ARBA" id="ARBA00009970"/>
    </source>
</evidence>
<feature type="compositionally biased region" description="Acidic residues" evidence="9">
    <location>
        <begin position="2927"/>
        <end position="2952"/>
    </location>
</feature>
<feature type="region of interest" description="Disordered" evidence="9">
    <location>
        <begin position="1974"/>
        <end position="1993"/>
    </location>
</feature>
<dbReference type="InterPro" id="IPR045189">
    <property type="entry name" value="UBR4-like"/>
</dbReference>
<comment type="caution">
    <text evidence="11">The sequence shown here is derived from an EMBL/GenBank/DDBJ whole genome shotgun (WGS) entry which is preliminary data.</text>
</comment>
<feature type="compositionally biased region" description="Polar residues" evidence="9">
    <location>
        <begin position="3885"/>
        <end position="3896"/>
    </location>
</feature>
<dbReference type="SUPFAM" id="SSF50978">
    <property type="entry name" value="WD40 repeat-like"/>
    <property type="match status" value="1"/>
</dbReference>
<dbReference type="STRING" id="947166.A0A1D1V1M0"/>
<dbReference type="PROSITE" id="PS51157">
    <property type="entry name" value="ZF_UBR"/>
    <property type="match status" value="1"/>
</dbReference>
<keyword evidence="3 7" id="KW-0863">Zinc-finger</keyword>
<accession>A0A1D1V1M0</accession>
<evidence type="ECO:0000313" key="12">
    <source>
        <dbReference type="Proteomes" id="UP000186922"/>
    </source>
</evidence>
<feature type="compositionally biased region" description="Polar residues" evidence="9">
    <location>
        <begin position="505"/>
        <end position="517"/>
    </location>
</feature>
<evidence type="ECO:0000259" key="10">
    <source>
        <dbReference type="PROSITE" id="PS51157"/>
    </source>
</evidence>
<feature type="compositionally biased region" description="Polar residues" evidence="9">
    <location>
        <begin position="3865"/>
        <end position="3874"/>
    </location>
</feature>
<reference evidence="11 12" key="1">
    <citation type="journal article" date="2016" name="Nat. Commun.">
        <title>Extremotolerant tardigrade genome and improved radiotolerance of human cultured cells by tardigrade-unique protein.</title>
        <authorList>
            <person name="Hashimoto T."/>
            <person name="Horikawa D.D."/>
            <person name="Saito Y."/>
            <person name="Kuwahara H."/>
            <person name="Kozuka-Hata H."/>
            <person name="Shin-I T."/>
            <person name="Minakuchi Y."/>
            <person name="Ohishi K."/>
            <person name="Motoyama A."/>
            <person name="Aizu T."/>
            <person name="Enomoto A."/>
            <person name="Kondo K."/>
            <person name="Tanaka S."/>
            <person name="Hara Y."/>
            <person name="Koshikawa S."/>
            <person name="Sagara H."/>
            <person name="Miura T."/>
            <person name="Yokobori S."/>
            <person name="Miyagawa K."/>
            <person name="Suzuki Y."/>
            <person name="Kubo T."/>
            <person name="Oyama M."/>
            <person name="Kohara Y."/>
            <person name="Fujiyama A."/>
            <person name="Arakawa K."/>
            <person name="Katayama T."/>
            <person name="Toyoda A."/>
            <person name="Kunieda T."/>
        </authorList>
    </citation>
    <scope>NUCLEOTIDE SEQUENCE [LARGE SCALE GENOMIC DNA]</scope>
    <source>
        <strain evidence="11 12">YOKOZUNA-1</strain>
    </source>
</reference>
<feature type="compositionally biased region" description="Polar residues" evidence="9">
    <location>
        <begin position="2766"/>
        <end position="2778"/>
    </location>
</feature>
<dbReference type="InterPro" id="IPR047509">
    <property type="entry name" value="UBR4-like_UBR-box"/>
</dbReference>
<feature type="compositionally biased region" description="Low complexity" evidence="9">
    <location>
        <begin position="1979"/>
        <end position="1992"/>
    </location>
</feature>
<dbReference type="GO" id="GO:0005516">
    <property type="term" value="F:calmodulin binding"/>
    <property type="evidence" value="ECO:0007669"/>
    <property type="project" value="UniProtKB-KW"/>
</dbReference>